<evidence type="ECO:0000256" key="5">
    <source>
        <dbReference type="ARBA" id="ARBA00022490"/>
    </source>
</evidence>
<evidence type="ECO:0000256" key="7">
    <source>
        <dbReference type="ARBA" id="ARBA00023054"/>
    </source>
</evidence>
<dbReference type="PANTHER" id="PTHR46881">
    <property type="entry name" value="PALMDELPHIN"/>
    <property type="match status" value="1"/>
</dbReference>
<dbReference type="GO" id="GO:0043197">
    <property type="term" value="C:dendritic spine"/>
    <property type="evidence" value="ECO:0007669"/>
    <property type="project" value="UniProtKB-SubCell"/>
</dbReference>
<keyword evidence="8" id="KW-0966">Cell projection</keyword>
<dbReference type="GO" id="GO:0005737">
    <property type="term" value="C:cytoplasm"/>
    <property type="evidence" value="ECO:0007669"/>
    <property type="project" value="UniProtKB-SubCell"/>
</dbReference>
<sequence>MEEADLMKERLQAITDKRRIQEDIAKKRRQIEEEKLKLQYIKKKALREQWLMDGLSQPSEEDQEAMRLQAEGEQQQSDELQKNIFRIEKEVEALEMQELSISANEEVVLKRLKEVERTAEEIIRDLNTELHPAGMYQAPPQLPEKLPFIPPAQVNAPPKSEHSKEAKKATFAIEISVEHDQQTGRSQVVSMATINPNSIRERGLKVFDDGRKCVFALQSGTVGQMTPTQVDELLLQAAERKVPTEVQYHQPVYSTPYSGTSKPTDGTQTQRRRDGCQLMEEETPCMQPLQEQEAPSKLQLHLRAQKSGREGKRPLSDVTQHSKFNGNLTSNTNCDDTIPKRPTFMQTRASATAAAPVCVTARSELAPGPSQPESTSSDPGPLRTHPHADDVHASVSTQSESVTMIFMGYENAEENEDGVQAEIVIIGHSDDDDDDEDNHETQTEEDVSYHPEGYRSKIYQPKVSEAKIGAVVSTDTIWDDPEPHKPTFTHRPGRRSACSQRQGREDSASPATTTWRR</sequence>
<accession>A0A3B3I321</accession>
<evidence type="ECO:0000256" key="4">
    <source>
        <dbReference type="ARBA" id="ARBA00005756"/>
    </source>
</evidence>
<dbReference type="KEGG" id="ola:101158183"/>
<keyword evidence="12" id="KW-1185">Reference proteome</keyword>
<feature type="region of interest" description="Disordered" evidence="10">
    <location>
        <begin position="305"/>
        <end position="339"/>
    </location>
</feature>
<keyword evidence="7" id="KW-0175">Coiled coil</keyword>
<feature type="compositionally biased region" description="Basic and acidic residues" evidence="10">
    <location>
        <begin position="439"/>
        <end position="451"/>
    </location>
</feature>
<dbReference type="OrthoDB" id="9937247at2759"/>
<feature type="region of interest" description="Disordered" evidence="10">
    <location>
        <begin position="429"/>
        <end position="451"/>
    </location>
</feature>
<keyword evidence="5" id="KW-0963">Cytoplasm</keyword>
<dbReference type="Bgee" id="ENSORLG00000023285">
    <property type="expression patterns" value="Expressed in bone element and 9 other cell types or tissues"/>
</dbReference>
<dbReference type="GeneTree" id="ENSGT00940000157718"/>
<dbReference type="GeneID" id="101158183"/>
<dbReference type="Pfam" id="PF03285">
    <property type="entry name" value="Paralemmin"/>
    <property type="match status" value="1"/>
</dbReference>
<feature type="region of interest" description="Disordered" evidence="10">
    <location>
        <begin position="474"/>
        <end position="517"/>
    </location>
</feature>
<dbReference type="PANTHER" id="PTHR46881:SF1">
    <property type="entry name" value="PALMDELPHIN"/>
    <property type="match status" value="1"/>
</dbReference>
<feature type="compositionally biased region" description="Polar residues" evidence="10">
    <location>
        <begin position="317"/>
        <end position="335"/>
    </location>
</feature>
<gene>
    <name evidence="11" type="primary">palmdb</name>
</gene>
<evidence type="ECO:0000256" key="6">
    <source>
        <dbReference type="ARBA" id="ARBA00023018"/>
    </source>
</evidence>
<feature type="compositionally biased region" description="Polar residues" evidence="10">
    <location>
        <begin position="252"/>
        <end position="269"/>
    </location>
</feature>
<evidence type="ECO:0000313" key="12">
    <source>
        <dbReference type="Proteomes" id="UP000001038"/>
    </source>
</evidence>
<comment type="subcellular location">
    <subcellularLocation>
        <location evidence="1">Cell projection</location>
        <location evidence="1">Dendrite</location>
    </subcellularLocation>
    <subcellularLocation>
        <location evidence="3">Cell projection</location>
        <location evidence="3">Dendritic spine</location>
    </subcellularLocation>
    <subcellularLocation>
        <location evidence="2">Cytoplasm</location>
    </subcellularLocation>
</comment>
<dbReference type="CTD" id="100000814"/>
<reference evidence="11" key="2">
    <citation type="submission" date="2025-05" db="UniProtKB">
        <authorList>
            <consortium name="Ensembl"/>
        </authorList>
    </citation>
    <scope>IDENTIFICATION</scope>
    <source>
        <strain evidence="11">Hd-rR</strain>
    </source>
</reference>
<dbReference type="Ensembl" id="ENSORLT00000040493.1">
    <property type="protein sequence ID" value="ENSORLP00000038436.1"/>
    <property type="gene ID" value="ENSORLG00000023285.1"/>
</dbReference>
<evidence type="ECO:0000256" key="8">
    <source>
        <dbReference type="ARBA" id="ARBA00023273"/>
    </source>
</evidence>
<evidence type="ECO:0000313" key="11">
    <source>
        <dbReference type="Ensembl" id="ENSORLP00000038436.1"/>
    </source>
</evidence>
<dbReference type="Ensembl" id="ENSORLT00000042587.1">
    <property type="protein sequence ID" value="ENSORLP00000026381.1"/>
    <property type="gene ID" value="ENSORLG00000023285.1"/>
</dbReference>
<reference evidence="11 12" key="1">
    <citation type="journal article" date="2007" name="Nature">
        <title>The medaka draft genome and insights into vertebrate genome evolution.</title>
        <authorList>
            <person name="Kasahara M."/>
            <person name="Naruse K."/>
            <person name="Sasaki S."/>
            <person name="Nakatani Y."/>
            <person name="Qu W."/>
            <person name="Ahsan B."/>
            <person name="Yamada T."/>
            <person name="Nagayasu Y."/>
            <person name="Doi K."/>
            <person name="Kasai Y."/>
            <person name="Jindo T."/>
            <person name="Kobayashi D."/>
            <person name="Shimada A."/>
            <person name="Toyoda A."/>
            <person name="Kuroki Y."/>
            <person name="Fujiyama A."/>
            <person name="Sasaki T."/>
            <person name="Shimizu A."/>
            <person name="Asakawa S."/>
            <person name="Shimizu N."/>
            <person name="Hashimoto S."/>
            <person name="Yang J."/>
            <person name="Lee Y."/>
            <person name="Matsushima K."/>
            <person name="Sugano S."/>
            <person name="Sakaizumi M."/>
            <person name="Narita T."/>
            <person name="Ohishi K."/>
            <person name="Haga S."/>
            <person name="Ohta F."/>
            <person name="Nomoto H."/>
            <person name="Nogata K."/>
            <person name="Morishita T."/>
            <person name="Endo T."/>
            <person name="Shin-I T."/>
            <person name="Takeda H."/>
            <person name="Morishita S."/>
            <person name="Kohara Y."/>
        </authorList>
    </citation>
    <scope>NUCLEOTIDE SEQUENCE [LARGE SCALE GENOMIC DNA]</scope>
    <source>
        <strain evidence="11 12">Hd-rR</strain>
    </source>
</reference>
<proteinExistence type="inferred from homology"/>
<dbReference type="Proteomes" id="UP000001038">
    <property type="component" value="Chromosome 20"/>
</dbReference>
<dbReference type="AlphaFoldDB" id="A0A3B3I321"/>
<dbReference type="GO" id="GO:0016020">
    <property type="term" value="C:membrane"/>
    <property type="evidence" value="ECO:0007669"/>
    <property type="project" value="InterPro"/>
</dbReference>
<evidence type="ECO:0000256" key="10">
    <source>
        <dbReference type="SAM" id="MobiDB-lite"/>
    </source>
</evidence>
<keyword evidence="6" id="KW-0770">Synapse</keyword>
<name>A0A3B3I321_ORYLA</name>
<evidence type="ECO:0000256" key="1">
    <source>
        <dbReference type="ARBA" id="ARBA00004279"/>
    </source>
</evidence>
<comment type="similarity">
    <text evidence="4">Belongs to the paralemmin family.</text>
</comment>
<protein>
    <recommendedName>
        <fullName evidence="9">Palmdelphin</fullName>
    </recommendedName>
</protein>
<feature type="region of interest" description="Disordered" evidence="10">
    <location>
        <begin position="252"/>
        <end position="273"/>
    </location>
</feature>
<dbReference type="InterPro" id="IPR004965">
    <property type="entry name" value="Paralemmin"/>
</dbReference>
<evidence type="ECO:0000256" key="9">
    <source>
        <dbReference type="ARBA" id="ARBA00040857"/>
    </source>
</evidence>
<evidence type="ECO:0000256" key="3">
    <source>
        <dbReference type="ARBA" id="ARBA00004552"/>
    </source>
</evidence>
<dbReference type="GO" id="GO:0008360">
    <property type="term" value="P:regulation of cell shape"/>
    <property type="evidence" value="ECO:0007669"/>
    <property type="project" value="InterPro"/>
</dbReference>
<feature type="region of interest" description="Disordered" evidence="10">
    <location>
        <begin position="363"/>
        <end position="397"/>
    </location>
</feature>
<evidence type="ECO:0000256" key="2">
    <source>
        <dbReference type="ARBA" id="ARBA00004496"/>
    </source>
</evidence>
<organism evidence="11 12">
    <name type="scientific">Oryzias latipes</name>
    <name type="common">Japanese rice fish</name>
    <name type="synonym">Japanese killifish</name>
    <dbReference type="NCBI Taxonomy" id="8090"/>
    <lineage>
        <taxon>Eukaryota</taxon>
        <taxon>Metazoa</taxon>
        <taxon>Chordata</taxon>
        <taxon>Craniata</taxon>
        <taxon>Vertebrata</taxon>
        <taxon>Euteleostomi</taxon>
        <taxon>Actinopterygii</taxon>
        <taxon>Neopterygii</taxon>
        <taxon>Teleostei</taxon>
        <taxon>Neoteleostei</taxon>
        <taxon>Acanthomorphata</taxon>
        <taxon>Ovalentaria</taxon>
        <taxon>Atherinomorphae</taxon>
        <taxon>Beloniformes</taxon>
        <taxon>Adrianichthyidae</taxon>
        <taxon>Oryziinae</taxon>
        <taxon>Oryzias</taxon>
    </lineage>
</organism>
<feature type="region of interest" description="Disordered" evidence="10">
    <location>
        <begin position="52"/>
        <end position="79"/>
    </location>
</feature>